<comment type="similarity">
    <text evidence="5">Belongs to the Rap family.</text>
</comment>
<protein>
    <submittedName>
        <fullName evidence="9">Tetratricopeptide repeat protein</fullName>
    </submittedName>
</protein>
<dbReference type="Proteomes" id="UP000291981">
    <property type="component" value="Unassembled WGS sequence"/>
</dbReference>
<dbReference type="EMBL" id="SGIU01000001">
    <property type="protein sequence ID" value="TAI48354.1"/>
    <property type="molecule type" value="Genomic_DNA"/>
</dbReference>
<dbReference type="GO" id="GO:0006355">
    <property type="term" value="P:regulation of DNA-templated transcription"/>
    <property type="evidence" value="ECO:0007669"/>
    <property type="project" value="InterPro"/>
</dbReference>
<reference evidence="9 10" key="1">
    <citation type="submission" date="2019-02" db="EMBL/GenBank/DDBJ databases">
        <title>Draft genome sequence of Muricauda sp. 176CP4-71.</title>
        <authorList>
            <person name="Park J.-S."/>
        </authorList>
    </citation>
    <scope>NUCLEOTIDE SEQUENCE [LARGE SCALE GENOMIC DNA]</scope>
    <source>
        <strain evidence="9 10">176CP4-71</strain>
    </source>
</reference>
<evidence type="ECO:0000313" key="10">
    <source>
        <dbReference type="Proteomes" id="UP000291981"/>
    </source>
</evidence>
<dbReference type="GO" id="GO:0003677">
    <property type="term" value="F:DNA binding"/>
    <property type="evidence" value="ECO:0007669"/>
    <property type="project" value="InterPro"/>
</dbReference>
<dbReference type="InterPro" id="IPR011990">
    <property type="entry name" value="TPR-like_helical_dom_sf"/>
</dbReference>
<dbReference type="Pfam" id="PF13424">
    <property type="entry name" value="TPR_12"/>
    <property type="match status" value="2"/>
</dbReference>
<dbReference type="SUPFAM" id="SSF48452">
    <property type="entry name" value="TPR-like"/>
    <property type="match status" value="2"/>
</dbReference>
<dbReference type="InterPro" id="IPR051476">
    <property type="entry name" value="Bac_ResReg_Asp_Phosphatase"/>
</dbReference>
<dbReference type="PROSITE" id="PS50005">
    <property type="entry name" value="TPR"/>
    <property type="match status" value="3"/>
</dbReference>
<evidence type="ECO:0000256" key="1">
    <source>
        <dbReference type="ARBA" id="ARBA00004496"/>
    </source>
</evidence>
<dbReference type="PANTHER" id="PTHR46630">
    <property type="entry name" value="TETRATRICOPEPTIDE REPEAT PROTEIN 29"/>
    <property type="match status" value="1"/>
</dbReference>
<feature type="chain" id="PRO_5020600124" evidence="8">
    <location>
        <begin position="32"/>
        <end position="631"/>
    </location>
</feature>
<dbReference type="InterPro" id="IPR019734">
    <property type="entry name" value="TPR_rpt"/>
</dbReference>
<evidence type="ECO:0000256" key="8">
    <source>
        <dbReference type="SAM" id="SignalP"/>
    </source>
</evidence>
<gene>
    <name evidence="9" type="ORF">EW142_00660</name>
</gene>
<keyword evidence="7" id="KW-0472">Membrane</keyword>
<feature type="transmembrane region" description="Helical" evidence="7">
    <location>
        <begin position="454"/>
        <end position="474"/>
    </location>
</feature>
<evidence type="ECO:0000256" key="2">
    <source>
        <dbReference type="ARBA" id="ARBA00022490"/>
    </source>
</evidence>
<dbReference type="InterPro" id="IPR036388">
    <property type="entry name" value="WH-like_DNA-bd_sf"/>
</dbReference>
<keyword evidence="4 6" id="KW-0802">TPR repeat</keyword>
<evidence type="ECO:0000313" key="9">
    <source>
        <dbReference type="EMBL" id="TAI48354.1"/>
    </source>
</evidence>
<dbReference type="Gene3D" id="1.10.10.10">
    <property type="entry name" value="Winged helix-like DNA-binding domain superfamily/Winged helix DNA-binding domain"/>
    <property type="match status" value="1"/>
</dbReference>
<organism evidence="9 10">
    <name type="scientific">Flagellimonas allohymeniacidonis</name>
    <dbReference type="NCBI Taxonomy" id="2517819"/>
    <lineage>
        <taxon>Bacteria</taxon>
        <taxon>Pseudomonadati</taxon>
        <taxon>Bacteroidota</taxon>
        <taxon>Flavobacteriia</taxon>
        <taxon>Flavobacteriales</taxon>
        <taxon>Flavobacteriaceae</taxon>
        <taxon>Flagellimonas</taxon>
    </lineage>
</organism>
<feature type="repeat" description="TPR" evidence="6">
    <location>
        <begin position="221"/>
        <end position="254"/>
    </location>
</feature>
<dbReference type="AlphaFoldDB" id="A0A4Q8QEV6"/>
<evidence type="ECO:0000256" key="7">
    <source>
        <dbReference type="SAM" id="Phobius"/>
    </source>
</evidence>
<proteinExistence type="inferred from homology"/>
<feature type="repeat" description="TPR" evidence="6">
    <location>
        <begin position="261"/>
        <end position="294"/>
    </location>
</feature>
<evidence type="ECO:0000256" key="4">
    <source>
        <dbReference type="ARBA" id="ARBA00022803"/>
    </source>
</evidence>
<name>A0A4Q8QEV6_9FLAO</name>
<evidence type="ECO:0000256" key="5">
    <source>
        <dbReference type="ARBA" id="ARBA00038253"/>
    </source>
</evidence>
<sequence>MPTLVSKPTAMKTLRLFFLSLFSCFILKIQAQENKTLDSILQAYQKQPNDTTKVFLGNLLCKELTYTSPQEAYRYANEMVSISKELDYKQGMAMGNYALGLYFRNRHQIDSAEYSFKKSLQFYTENNDIRGAMSNNTQLADLNIQKTDYVQAMSYLDQNIELYDNRAFLPNVKKSDFKYIGSTYHTISTVYYNKGLLQLSLKHQLRALKLYKKYAEEIYVADALNGLGTLESDLGNTAQAIRYYEQALKIYQKLGDVNFTCLTLENLGNSLKTLGRHTEAFDSYFKALKISKENKYSLSEATIHNGLGRNYLAVDDTKNALKHFEQSLQLFKEMKYPAAIQYTYSGFGEFYYKTNDPESSVFYFTKGIVIADSTQSIKSALHLYKKRSESFQEIGKYKEGLDDYMMYSALKDSVFNETKSQQIEELRIIYDTEKKEQEIALLEQKAEISNLQKLLLRLGLGLSLFIFGLGYYALRQKMKRNKLEKEHVDAQLAFKKKELTTQALLLAKKNETLESLKQKAEEIKSAKDKKGISQLVNTINFDLQDDNNWENFARYFEEVHRDFNTTIKSKFPDVSSNELRLMALLKMNLSTKEIANILNISHEGVRKAYYRLRKKLGLTPDESLRDFVITL</sequence>
<dbReference type="Gene3D" id="1.25.40.10">
    <property type="entry name" value="Tetratricopeptide repeat domain"/>
    <property type="match status" value="2"/>
</dbReference>
<keyword evidence="7" id="KW-0812">Transmembrane</keyword>
<keyword evidence="3" id="KW-0677">Repeat</keyword>
<dbReference type="InterPro" id="IPR016032">
    <property type="entry name" value="Sig_transdc_resp-reg_C-effctor"/>
</dbReference>
<dbReference type="PANTHER" id="PTHR46630:SF1">
    <property type="entry name" value="TETRATRICOPEPTIDE REPEAT PROTEIN 29"/>
    <property type="match status" value="1"/>
</dbReference>
<comment type="caution">
    <text evidence="9">The sequence shown here is derived from an EMBL/GenBank/DDBJ whole genome shotgun (WGS) entry which is preliminary data.</text>
</comment>
<dbReference type="SUPFAM" id="SSF46894">
    <property type="entry name" value="C-terminal effector domain of the bipartite response regulators"/>
    <property type="match status" value="1"/>
</dbReference>
<keyword evidence="8" id="KW-0732">Signal</keyword>
<evidence type="ECO:0000256" key="3">
    <source>
        <dbReference type="ARBA" id="ARBA00022737"/>
    </source>
</evidence>
<feature type="signal peptide" evidence="8">
    <location>
        <begin position="1"/>
        <end position="31"/>
    </location>
</feature>
<dbReference type="OrthoDB" id="1090267at2"/>
<accession>A0A4Q8QEV6</accession>
<feature type="repeat" description="TPR" evidence="6">
    <location>
        <begin position="301"/>
        <end position="334"/>
    </location>
</feature>
<dbReference type="GO" id="GO:0005737">
    <property type="term" value="C:cytoplasm"/>
    <property type="evidence" value="ECO:0007669"/>
    <property type="project" value="UniProtKB-SubCell"/>
</dbReference>
<dbReference type="SMART" id="SM00028">
    <property type="entry name" value="TPR"/>
    <property type="match status" value="6"/>
</dbReference>
<keyword evidence="7" id="KW-1133">Transmembrane helix</keyword>
<comment type="subcellular location">
    <subcellularLocation>
        <location evidence="1">Cytoplasm</location>
    </subcellularLocation>
</comment>
<keyword evidence="10" id="KW-1185">Reference proteome</keyword>
<keyword evidence="2" id="KW-0963">Cytoplasm</keyword>
<evidence type="ECO:0000256" key="6">
    <source>
        <dbReference type="PROSITE-ProRule" id="PRU00339"/>
    </source>
</evidence>